<reference evidence="3" key="1">
    <citation type="journal article" date="2014" name="Int. J. Syst. Evol. Microbiol.">
        <title>Complete genome sequence of Corynebacterium casei LMG S-19264T (=DSM 44701T), isolated from a smear-ripened cheese.</title>
        <authorList>
            <consortium name="US DOE Joint Genome Institute (JGI-PGF)"/>
            <person name="Walter F."/>
            <person name="Albersmeier A."/>
            <person name="Kalinowski J."/>
            <person name="Ruckert C."/>
        </authorList>
    </citation>
    <scope>NUCLEOTIDE SEQUENCE</scope>
    <source>
        <strain evidence="3">CGMCC 1.15448</strain>
    </source>
</reference>
<dbReference type="EMBL" id="BMJC01000006">
    <property type="protein sequence ID" value="GGB21882.1"/>
    <property type="molecule type" value="Genomic_DNA"/>
</dbReference>
<proteinExistence type="predicted"/>
<keyword evidence="2" id="KW-0812">Transmembrane</keyword>
<evidence type="ECO:0008006" key="5">
    <source>
        <dbReference type="Google" id="ProtNLM"/>
    </source>
</evidence>
<gene>
    <name evidence="3" type="ORF">GCM10011511_52160</name>
</gene>
<feature type="compositionally biased region" description="Low complexity" evidence="1">
    <location>
        <begin position="188"/>
        <end position="207"/>
    </location>
</feature>
<evidence type="ECO:0000256" key="1">
    <source>
        <dbReference type="SAM" id="MobiDB-lite"/>
    </source>
</evidence>
<evidence type="ECO:0000313" key="4">
    <source>
        <dbReference type="Proteomes" id="UP000607559"/>
    </source>
</evidence>
<keyword evidence="2" id="KW-1133">Transmembrane helix</keyword>
<protein>
    <recommendedName>
        <fullName evidence="5">Outer membrane protein beta-barrel domain-containing protein</fullName>
    </recommendedName>
</protein>
<sequence length="550" mass="57917">MLNLSDKDLDRFSKEAAEEYDPGDVLGPRSWEKLEVRINQEFGRPGWNPLQHFRRFAFYYAPALLALVGVTYYMVRPGASSGSSPGLTAKAPTEKTPVHTQNPFATDESTSTPATSSSATASTADRGQDAVHQPDGASANHPGSVTPNAGGDANTGAAAGAAASGTTNAGAAAARSAGVGNTHSRTAATGAAATATTNAGAATNGTTLVNGRRASDRRPAMNGRTASHVAGAGNAITGTSGRQRSRTRNGKNGRQNGDKASSLPGDDRNNTASASGGQSTNAGGANAASSTGATSPARELTLSAVASPQNLKKKANINDSALRAFTLKSTAPALIKPRALHINRNWQFGLVVAPDFTSVNSLAGDKPGSSMGLTVDYQFAPRWYISTGILATRRNYSARPQDYHAPSSIFQQNYVDPNKVDYVKGSFYMMEIPLNVRYDFTVAGNTLFFVSGGLSSYLFTNEHTNVYWSPFPYRQFCQPFQPPAASNYLFSTVNLSIGVEAGISNSLSILVAPYMKLPTRGIGAGQVQMNSVGIDFSLKWSPVTSRRRSY</sequence>
<keyword evidence="2" id="KW-0472">Membrane</keyword>
<feature type="compositionally biased region" description="Low complexity" evidence="1">
    <location>
        <begin position="105"/>
        <end position="124"/>
    </location>
</feature>
<dbReference type="Proteomes" id="UP000607559">
    <property type="component" value="Unassembled WGS sequence"/>
</dbReference>
<evidence type="ECO:0000256" key="2">
    <source>
        <dbReference type="SAM" id="Phobius"/>
    </source>
</evidence>
<feature type="transmembrane region" description="Helical" evidence="2">
    <location>
        <begin position="57"/>
        <end position="75"/>
    </location>
</feature>
<dbReference type="SUPFAM" id="SSF56925">
    <property type="entry name" value="OMPA-like"/>
    <property type="match status" value="1"/>
</dbReference>
<dbReference type="AlphaFoldDB" id="A0A8J2XU12"/>
<comment type="caution">
    <text evidence="3">The sequence shown here is derived from an EMBL/GenBank/DDBJ whole genome shotgun (WGS) entry which is preliminary data.</text>
</comment>
<feature type="region of interest" description="Disordered" evidence="1">
    <location>
        <begin position="188"/>
        <end position="295"/>
    </location>
</feature>
<organism evidence="3 4">
    <name type="scientific">Puia dinghuensis</name>
    <dbReference type="NCBI Taxonomy" id="1792502"/>
    <lineage>
        <taxon>Bacteria</taxon>
        <taxon>Pseudomonadati</taxon>
        <taxon>Bacteroidota</taxon>
        <taxon>Chitinophagia</taxon>
        <taxon>Chitinophagales</taxon>
        <taxon>Chitinophagaceae</taxon>
        <taxon>Puia</taxon>
    </lineage>
</organism>
<dbReference type="InterPro" id="IPR011250">
    <property type="entry name" value="OMP/PagP_B-barrel"/>
</dbReference>
<dbReference type="RefSeq" id="WP_188937333.1">
    <property type="nucleotide sequence ID" value="NZ_BMJC01000006.1"/>
</dbReference>
<name>A0A8J2XU12_9BACT</name>
<evidence type="ECO:0000313" key="3">
    <source>
        <dbReference type="EMBL" id="GGB21882.1"/>
    </source>
</evidence>
<feature type="compositionally biased region" description="Low complexity" evidence="1">
    <location>
        <begin position="148"/>
        <end position="160"/>
    </location>
</feature>
<accession>A0A8J2XU12</accession>
<reference evidence="3" key="2">
    <citation type="submission" date="2020-09" db="EMBL/GenBank/DDBJ databases">
        <authorList>
            <person name="Sun Q."/>
            <person name="Zhou Y."/>
        </authorList>
    </citation>
    <scope>NUCLEOTIDE SEQUENCE</scope>
    <source>
        <strain evidence="3">CGMCC 1.15448</strain>
    </source>
</reference>
<keyword evidence="4" id="KW-1185">Reference proteome</keyword>
<feature type="region of interest" description="Disordered" evidence="1">
    <location>
        <begin position="79"/>
        <end position="160"/>
    </location>
</feature>
<feature type="compositionally biased region" description="Low complexity" evidence="1">
    <location>
        <begin position="271"/>
        <end position="295"/>
    </location>
</feature>